<evidence type="ECO:0000313" key="1">
    <source>
        <dbReference type="EMBL" id="SBV93852.1"/>
    </source>
</evidence>
<reference evidence="1" key="1">
    <citation type="submission" date="2016-04" db="EMBL/GenBank/DDBJ databases">
        <authorList>
            <person name="Evans L.H."/>
            <person name="Alamgir A."/>
            <person name="Owens N."/>
            <person name="Weber N.D."/>
            <person name="Virtaneva K."/>
            <person name="Barbian K."/>
            <person name="Babar A."/>
            <person name="Rosenke K."/>
        </authorList>
    </citation>
    <scope>NUCLEOTIDE SEQUENCE</scope>
    <source>
        <strain evidence="1">86</strain>
    </source>
</reference>
<name>A0A212J310_9DELT</name>
<sequence length="73" mass="8022">MPVIMPEGELLRRAAAWICKEREARPGKSLSSCMDEAGMRYNLSPKDQQMLAELFAENNAHTAPCGKAAGRTD</sequence>
<proteinExistence type="predicted"/>
<gene>
    <name evidence="1" type="ORF">KL86DPRO_10602</name>
</gene>
<protein>
    <submittedName>
        <fullName evidence="1">Uncharacterized protein</fullName>
    </submittedName>
</protein>
<organism evidence="1">
    <name type="scientific">uncultured delta proteobacterium</name>
    <dbReference type="NCBI Taxonomy" id="34034"/>
    <lineage>
        <taxon>Bacteria</taxon>
        <taxon>Deltaproteobacteria</taxon>
        <taxon>environmental samples</taxon>
    </lineage>
</organism>
<dbReference type="AlphaFoldDB" id="A0A212J310"/>
<dbReference type="EMBL" id="FLUQ01000001">
    <property type="protein sequence ID" value="SBV93852.1"/>
    <property type="molecule type" value="Genomic_DNA"/>
</dbReference>
<accession>A0A212J310</accession>